<dbReference type="Proteomes" id="UP000198977">
    <property type="component" value="Unassembled WGS sequence"/>
</dbReference>
<gene>
    <name evidence="2" type="ORF">SAMN04488523_11059</name>
</gene>
<dbReference type="AlphaFoldDB" id="A0A1I2D6C0"/>
<feature type="domain" description="DUF4440" evidence="1">
    <location>
        <begin position="11"/>
        <end position="113"/>
    </location>
</feature>
<dbReference type="Gene3D" id="3.10.450.50">
    <property type="match status" value="1"/>
</dbReference>
<dbReference type="STRING" id="74348.SAMN04488523_11059"/>
<evidence type="ECO:0000259" key="1">
    <source>
        <dbReference type="Pfam" id="PF14534"/>
    </source>
</evidence>
<dbReference type="SUPFAM" id="SSF54427">
    <property type="entry name" value="NTF2-like"/>
    <property type="match status" value="1"/>
</dbReference>
<dbReference type="InterPro" id="IPR027843">
    <property type="entry name" value="DUF4440"/>
</dbReference>
<dbReference type="RefSeq" id="WP_093924507.1">
    <property type="nucleotide sequence ID" value="NZ_FOMW01000010.1"/>
</dbReference>
<keyword evidence="3" id="KW-1185">Reference proteome</keyword>
<evidence type="ECO:0000313" key="2">
    <source>
        <dbReference type="EMBL" id="SFE76077.1"/>
    </source>
</evidence>
<accession>A0A1I2D6C0</accession>
<dbReference type="Pfam" id="PF14534">
    <property type="entry name" value="DUF4440"/>
    <property type="match status" value="1"/>
</dbReference>
<dbReference type="OrthoDB" id="4479885at2"/>
<name>A0A1I2D6C0_9RHOB</name>
<dbReference type="InterPro" id="IPR032710">
    <property type="entry name" value="NTF2-like_dom_sf"/>
</dbReference>
<reference evidence="2 3" key="1">
    <citation type="submission" date="2016-10" db="EMBL/GenBank/DDBJ databases">
        <authorList>
            <person name="de Groot N.N."/>
        </authorList>
    </citation>
    <scope>NUCLEOTIDE SEQUENCE [LARGE SCALE GENOMIC DNA]</scope>
    <source>
        <strain evidence="2 3">DSM 11443</strain>
    </source>
</reference>
<protein>
    <recommendedName>
        <fullName evidence="1">DUF4440 domain-containing protein</fullName>
    </recommendedName>
</protein>
<organism evidence="2 3">
    <name type="scientific">Sulfitobacter brevis</name>
    <dbReference type="NCBI Taxonomy" id="74348"/>
    <lineage>
        <taxon>Bacteria</taxon>
        <taxon>Pseudomonadati</taxon>
        <taxon>Pseudomonadota</taxon>
        <taxon>Alphaproteobacteria</taxon>
        <taxon>Rhodobacterales</taxon>
        <taxon>Roseobacteraceae</taxon>
        <taxon>Sulfitobacter</taxon>
    </lineage>
</organism>
<dbReference type="EMBL" id="FOMW01000010">
    <property type="protein sequence ID" value="SFE76077.1"/>
    <property type="molecule type" value="Genomic_DNA"/>
</dbReference>
<sequence>MNDTNDTKETITALERAVWNALVEANTKADHALLASDFLGVHSDGFATKQDHTSQLADGPSVAWYEFESVQVRRLGTDHALISYRADFRRPDETGTETMYVSSIWEQTATGWLNIFSQDSPKD</sequence>
<proteinExistence type="predicted"/>
<evidence type="ECO:0000313" key="3">
    <source>
        <dbReference type="Proteomes" id="UP000198977"/>
    </source>
</evidence>